<keyword evidence="2" id="KW-1185">Reference proteome</keyword>
<evidence type="ECO:0000313" key="2">
    <source>
        <dbReference type="Proteomes" id="UP000032180"/>
    </source>
</evidence>
<dbReference type="InterPro" id="IPR045056">
    <property type="entry name" value="Nop56/Nop58"/>
</dbReference>
<name>A0A0D9VWL6_9ORYZ</name>
<proteinExistence type="predicted"/>
<organism evidence="1 2">
    <name type="scientific">Leersia perrieri</name>
    <dbReference type="NCBI Taxonomy" id="77586"/>
    <lineage>
        <taxon>Eukaryota</taxon>
        <taxon>Viridiplantae</taxon>
        <taxon>Streptophyta</taxon>
        <taxon>Embryophyta</taxon>
        <taxon>Tracheophyta</taxon>
        <taxon>Spermatophyta</taxon>
        <taxon>Magnoliopsida</taxon>
        <taxon>Liliopsida</taxon>
        <taxon>Poales</taxon>
        <taxon>Poaceae</taxon>
        <taxon>BOP clade</taxon>
        <taxon>Oryzoideae</taxon>
        <taxon>Oryzeae</taxon>
        <taxon>Oryzinae</taxon>
        <taxon>Leersia</taxon>
    </lineage>
</organism>
<dbReference type="GO" id="GO:0032040">
    <property type="term" value="C:small-subunit processome"/>
    <property type="evidence" value="ECO:0007669"/>
    <property type="project" value="InterPro"/>
</dbReference>
<dbReference type="GO" id="GO:0031428">
    <property type="term" value="C:box C/D methylation guide snoRNP complex"/>
    <property type="evidence" value="ECO:0007669"/>
    <property type="project" value="InterPro"/>
</dbReference>
<dbReference type="PANTHER" id="PTHR10894">
    <property type="entry name" value="NUCLEOLAR PROTEIN 5 NUCLEOLAR PROTEIN NOP5 NOP58"/>
    <property type="match status" value="1"/>
</dbReference>
<reference evidence="2" key="2">
    <citation type="submission" date="2013-12" db="EMBL/GenBank/DDBJ databases">
        <authorList>
            <person name="Yu Y."/>
            <person name="Lee S."/>
            <person name="de Baynast K."/>
            <person name="Wissotski M."/>
            <person name="Liu L."/>
            <person name="Talag J."/>
            <person name="Goicoechea J."/>
            <person name="Angelova A."/>
            <person name="Jetty R."/>
            <person name="Kudrna D."/>
            <person name="Golser W."/>
            <person name="Rivera L."/>
            <person name="Zhang J."/>
            <person name="Wing R."/>
        </authorList>
    </citation>
    <scope>NUCLEOTIDE SEQUENCE</scope>
</reference>
<dbReference type="Proteomes" id="UP000032180">
    <property type="component" value="Chromosome 3"/>
</dbReference>
<dbReference type="STRING" id="77586.A0A0D9VWL6"/>
<protein>
    <submittedName>
        <fullName evidence="1">Uncharacterized protein</fullName>
    </submittedName>
</protein>
<dbReference type="Gramene" id="LPERR03G22200.1">
    <property type="protein sequence ID" value="LPERR03G22200.1"/>
    <property type="gene ID" value="LPERR03G22200"/>
</dbReference>
<reference evidence="1 2" key="1">
    <citation type="submission" date="2012-08" db="EMBL/GenBank/DDBJ databases">
        <title>Oryza genome evolution.</title>
        <authorList>
            <person name="Wing R.A."/>
        </authorList>
    </citation>
    <scope>NUCLEOTIDE SEQUENCE</scope>
</reference>
<dbReference type="eggNOG" id="KOG2572">
    <property type="taxonomic scope" value="Eukaryota"/>
</dbReference>
<dbReference type="GO" id="GO:0030515">
    <property type="term" value="F:snoRNA binding"/>
    <property type="evidence" value="ECO:0007669"/>
    <property type="project" value="InterPro"/>
</dbReference>
<accession>A0A0D9VWL6</accession>
<dbReference type="AlphaFoldDB" id="A0A0D9VWL6"/>
<evidence type="ECO:0000313" key="1">
    <source>
        <dbReference type="EnsemblPlants" id="LPERR03G22200.1"/>
    </source>
</evidence>
<dbReference type="HOGENOM" id="CLU_055037_1_0_1"/>
<dbReference type="EnsemblPlants" id="LPERR03G22200.1">
    <property type="protein sequence ID" value="LPERR03G22200.1"/>
    <property type="gene ID" value="LPERR03G22200"/>
</dbReference>
<dbReference type="PANTHER" id="PTHR10894:SF24">
    <property type="entry name" value="OS02G0511800 PROTEIN"/>
    <property type="match status" value="1"/>
</dbReference>
<reference evidence="1" key="3">
    <citation type="submission" date="2015-04" db="UniProtKB">
        <authorList>
            <consortium name="EnsemblPlants"/>
        </authorList>
    </citation>
    <scope>IDENTIFICATION</scope>
</reference>
<sequence>MEVETKTGMLRIEVETVTSDEEKMKEATTSKSKVEVDADSDSENFFPAGLGTKLGNGGIILVLFETPSGFALFAYDGVLLLLPNAIENIWIDFVFFERNMALNLRKFLEFKDKAAAINPVTGVNKALTRMILDNHVNDQKLAVGKPEYKEIIEKNLGILCLYDKTVMELMWGLKHCMNDLVPEEKMGLTKEDRLHMSEGLKIVLDRHGLSVEPEMVNQSIIEMACAVHCYDIAINKHSQNLRFAGEKLKKISEIDTDRWNLPTLATALRILCYPQEILPGNPLKAVFNRMVNAHRLRSWVLPELIHFVKEARNAYEAD</sequence>